<feature type="transmembrane region" description="Helical" evidence="9">
    <location>
        <begin position="140"/>
        <end position="160"/>
    </location>
</feature>
<evidence type="ECO:0000256" key="9">
    <source>
        <dbReference type="SAM" id="Phobius"/>
    </source>
</evidence>
<dbReference type="RefSeq" id="WP_132805328.1">
    <property type="nucleotide sequence ID" value="NZ_SMAK01000002.1"/>
</dbReference>
<evidence type="ECO:0000256" key="3">
    <source>
        <dbReference type="ARBA" id="ARBA00022475"/>
    </source>
</evidence>
<feature type="transmembrane region" description="Helical" evidence="9">
    <location>
        <begin position="12"/>
        <end position="38"/>
    </location>
</feature>
<dbReference type="GO" id="GO:0022857">
    <property type="term" value="F:transmembrane transporter activity"/>
    <property type="evidence" value="ECO:0007669"/>
    <property type="project" value="InterPro"/>
</dbReference>
<evidence type="ECO:0000313" key="11">
    <source>
        <dbReference type="Proteomes" id="UP000295678"/>
    </source>
</evidence>
<feature type="transmembrane region" description="Helical" evidence="9">
    <location>
        <begin position="272"/>
        <end position="294"/>
    </location>
</feature>
<keyword evidence="6 9" id="KW-1133">Transmembrane helix</keyword>
<gene>
    <name evidence="10" type="ORF">EDC22_102240</name>
</gene>
<evidence type="ECO:0000256" key="5">
    <source>
        <dbReference type="ARBA" id="ARBA00022970"/>
    </source>
</evidence>
<dbReference type="PANTHER" id="PTHR11795:SF442">
    <property type="entry name" value="ABC TRANSPORTER ATP-BINDING PROTEIN"/>
    <property type="match status" value="1"/>
</dbReference>
<evidence type="ECO:0000256" key="6">
    <source>
        <dbReference type="ARBA" id="ARBA00022989"/>
    </source>
</evidence>
<keyword evidence="11" id="KW-1185">Reference proteome</keyword>
<accession>A0A4R3MFQ2</accession>
<keyword evidence="2" id="KW-0813">Transport</keyword>
<evidence type="ECO:0000256" key="8">
    <source>
        <dbReference type="ARBA" id="ARBA00037998"/>
    </source>
</evidence>
<feature type="transmembrane region" description="Helical" evidence="9">
    <location>
        <begin position="181"/>
        <end position="203"/>
    </location>
</feature>
<dbReference type="EMBL" id="SMAK01000002">
    <property type="protein sequence ID" value="TCT12555.1"/>
    <property type="molecule type" value="Genomic_DNA"/>
</dbReference>
<keyword evidence="4 9" id="KW-0812">Transmembrane</keyword>
<comment type="subcellular location">
    <subcellularLocation>
        <location evidence="1">Cell membrane</location>
        <topology evidence="1">Multi-pass membrane protein</topology>
    </subcellularLocation>
</comment>
<evidence type="ECO:0000256" key="4">
    <source>
        <dbReference type="ARBA" id="ARBA00022692"/>
    </source>
</evidence>
<proteinExistence type="inferred from homology"/>
<dbReference type="AlphaFoldDB" id="A0A4R3MFQ2"/>
<reference evidence="10 11" key="1">
    <citation type="submission" date="2019-03" db="EMBL/GenBank/DDBJ databases">
        <title>Genomic Encyclopedia of Type Strains, Phase IV (KMG-IV): sequencing the most valuable type-strain genomes for metagenomic binning, comparative biology and taxonomic classification.</title>
        <authorList>
            <person name="Goeker M."/>
        </authorList>
    </citation>
    <scope>NUCLEOTIDE SEQUENCE [LARGE SCALE GENOMIC DNA]</scope>
    <source>
        <strain evidence="10 11">DSM 19345</strain>
    </source>
</reference>
<keyword evidence="7 9" id="KW-0472">Membrane</keyword>
<dbReference type="GO" id="GO:0005886">
    <property type="term" value="C:plasma membrane"/>
    <property type="evidence" value="ECO:0007669"/>
    <property type="project" value="UniProtKB-SubCell"/>
</dbReference>
<dbReference type="Pfam" id="PF02653">
    <property type="entry name" value="BPD_transp_2"/>
    <property type="match status" value="1"/>
</dbReference>
<evidence type="ECO:0000256" key="2">
    <source>
        <dbReference type="ARBA" id="ARBA00022448"/>
    </source>
</evidence>
<dbReference type="InterPro" id="IPR052157">
    <property type="entry name" value="BCAA_transport_permease"/>
</dbReference>
<protein>
    <submittedName>
        <fullName evidence="10">Amino acid/amide ABC transporter membrane protein 1 (HAAT family)</fullName>
    </submittedName>
</protein>
<feature type="transmembrane region" description="Helical" evidence="9">
    <location>
        <begin position="95"/>
        <end position="114"/>
    </location>
</feature>
<dbReference type="Proteomes" id="UP000295678">
    <property type="component" value="Unassembled WGS sequence"/>
</dbReference>
<feature type="transmembrane region" description="Helical" evidence="9">
    <location>
        <begin position="223"/>
        <end position="251"/>
    </location>
</feature>
<comment type="caution">
    <text evidence="10">The sequence shown here is derived from an EMBL/GenBank/DDBJ whole genome shotgun (WGS) entry which is preliminary data.</text>
</comment>
<evidence type="ECO:0000256" key="7">
    <source>
        <dbReference type="ARBA" id="ARBA00023136"/>
    </source>
</evidence>
<keyword evidence="3" id="KW-1003">Cell membrane</keyword>
<dbReference type="InterPro" id="IPR001851">
    <property type="entry name" value="ABC_transp_permease"/>
</dbReference>
<evidence type="ECO:0000256" key="1">
    <source>
        <dbReference type="ARBA" id="ARBA00004651"/>
    </source>
</evidence>
<dbReference type="PANTHER" id="PTHR11795">
    <property type="entry name" value="BRANCHED-CHAIN AMINO ACID TRANSPORT SYSTEM PERMEASE PROTEIN LIVH"/>
    <property type="match status" value="1"/>
</dbReference>
<dbReference type="CDD" id="cd06582">
    <property type="entry name" value="TM_PBP1_LivH_like"/>
    <property type="match status" value="1"/>
</dbReference>
<sequence>MLLFIEQTLNGLQLGIFLFLVAAGLTLIFGIMGVINLAHGSLFMIGAYVAATVTRMTGSFALGLLAALPATALAGILIEVIVIRRLYPRDHLDQVLATFGLILFINEAVTMVWGRTPLFLNVPPALSGSIEIIPGVPYPVYRIAIIVAGVLVALLMWLIIARTRIGMLIRAGSTNREMVGALGVDIALLYTALFAAGAVFAGFAGAMAGPLVSVQVGMGEQILILAFVVIVIGGIGSIRGALVGAVLVGVVDTLGRAFVPDMLKLFMPPAEADGVGAGLASMMVYLLMAVVLVMRPSGLFPVAVR</sequence>
<dbReference type="OrthoDB" id="9807115at2"/>
<keyword evidence="5" id="KW-0029">Amino-acid transport</keyword>
<feature type="transmembrane region" description="Helical" evidence="9">
    <location>
        <begin position="58"/>
        <end position="83"/>
    </location>
</feature>
<organism evidence="10 11">
    <name type="scientific">Tepidamorphus gemmatus</name>
    <dbReference type="NCBI Taxonomy" id="747076"/>
    <lineage>
        <taxon>Bacteria</taxon>
        <taxon>Pseudomonadati</taxon>
        <taxon>Pseudomonadota</taxon>
        <taxon>Alphaproteobacteria</taxon>
        <taxon>Hyphomicrobiales</taxon>
        <taxon>Tepidamorphaceae</taxon>
        <taxon>Tepidamorphus</taxon>
    </lineage>
</organism>
<comment type="similarity">
    <text evidence="8">Belongs to the binding-protein-dependent transport system permease family. LivHM subfamily.</text>
</comment>
<dbReference type="GO" id="GO:0006865">
    <property type="term" value="P:amino acid transport"/>
    <property type="evidence" value="ECO:0007669"/>
    <property type="project" value="UniProtKB-KW"/>
</dbReference>
<evidence type="ECO:0000313" key="10">
    <source>
        <dbReference type="EMBL" id="TCT12555.1"/>
    </source>
</evidence>
<name>A0A4R3MFQ2_9HYPH</name>